<dbReference type="AlphaFoldDB" id="A0A1G6TGD9"/>
<proteinExistence type="predicted"/>
<sequence>MKVFVTGGLGQIGSHVVEMLLARGDEVLTIDNLATGRREHLDEHPQLKVVIGSIADKPLVDQLLGEFRPDAVVHTAASYKDPDDWYNDTLTNCVGGSNVIDAAKRNGVKRFVYFQTALCYGLRPQQHPIRLDHPRLPGGSSYAISKTANELYLELSGLDFVTFRLANVVGPRNVAGPLPIFYQRLKDGKRCFVTKARRDFVFVEDLARVVLKACDGTGHGTYHFSSGTDIAIEELYNAVVTAMGFTDKPEAEVKELGPDDVASILLDPSRTFEDFGQLTFTPLQHTVDTAIAYYKQHGTLGEYTHLRLESGQK</sequence>
<keyword evidence="3" id="KW-1185">Reference proteome</keyword>
<dbReference type="Gene3D" id="3.40.50.720">
    <property type="entry name" value="NAD(P)-binding Rossmann-like Domain"/>
    <property type="match status" value="1"/>
</dbReference>
<evidence type="ECO:0000313" key="2">
    <source>
        <dbReference type="EMBL" id="SDD28133.1"/>
    </source>
</evidence>
<dbReference type="PANTHER" id="PTHR43245">
    <property type="entry name" value="BIFUNCTIONAL POLYMYXIN RESISTANCE PROTEIN ARNA"/>
    <property type="match status" value="1"/>
</dbReference>
<feature type="domain" description="NAD-dependent epimerase/dehydratase" evidence="1">
    <location>
        <begin position="3"/>
        <end position="215"/>
    </location>
</feature>
<reference evidence="2 3" key="1">
    <citation type="submission" date="2016-10" db="EMBL/GenBank/DDBJ databases">
        <authorList>
            <person name="de Groot N.N."/>
        </authorList>
    </citation>
    <scope>NUCLEOTIDE SEQUENCE [LARGE SCALE GENOMIC DNA]</scope>
    <source>
        <strain evidence="2 3">DSM 16619</strain>
    </source>
</reference>
<accession>A0A1G6TGD9</accession>
<dbReference type="InterPro" id="IPR050177">
    <property type="entry name" value="Lipid_A_modif_metabolic_enz"/>
</dbReference>
<dbReference type="InterPro" id="IPR036291">
    <property type="entry name" value="NAD(P)-bd_dom_sf"/>
</dbReference>
<dbReference type="SUPFAM" id="SSF51735">
    <property type="entry name" value="NAD(P)-binding Rossmann-fold domains"/>
    <property type="match status" value="1"/>
</dbReference>
<dbReference type="OrthoDB" id="9811425at2"/>
<gene>
    <name evidence="2" type="ORF">SAMN05192589_105145</name>
</gene>
<evidence type="ECO:0000259" key="1">
    <source>
        <dbReference type="Pfam" id="PF01370"/>
    </source>
</evidence>
<evidence type="ECO:0000313" key="3">
    <source>
        <dbReference type="Proteomes" id="UP000198781"/>
    </source>
</evidence>
<dbReference type="InterPro" id="IPR001509">
    <property type="entry name" value="Epimerase_deHydtase"/>
</dbReference>
<dbReference type="RefSeq" id="WP_092743372.1">
    <property type="nucleotide sequence ID" value="NZ_FMZC01000005.1"/>
</dbReference>
<name>A0A1G6TGD9_9BURK</name>
<dbReference type="EMBL" id="FMZC01000005">
    <property type="protein sequence ID" value="SDD28133.1"/>
    <property type="molecule type" value="Genomic_DNA"/>
</dbReference>
<dbReference type="PANTHER" id="PTHR43245:SF13">
    <property type="entry name" value="UDP-D-APIOSE_UDP-D-XYLOSE SYNTHASE 2"/>
    <property type="match status" value="1"/>
</dbReference>
<organism evidence="2 3">
    <name type="scientific">Paracidovorax valerianellae</name>
    <dbReference type="NCBI Taxonomy" id="187868"/>
    <lineage>
        <taxon>Bacteria</taxon>
        <taxon>Pseudomonadati</taxon>
        <taxon>Pseudomonadota</taxon>
        <taxon>Betaproteobacteria</taxon>
        <taxon>Burkholderiales</taxon>
        <taxon>Comamonadaceae</taxon>
        <taxon>Paracidovorax</taxon>
    </lineage>
</organism>
<dbReference type="STRING" id="187868.SAMN05192589_105145"/>
<dbReference type="Proteomes" id="UP000198781">
    <property type="component" value="Unassembled WGS sequence"/>
</dbReference>
<dbReference type="Pfam" id="PF01370">
    <property type="entry name" value="Epimerase"/>
    <property type="match status" value="1"/>
</dbReference>
<protein>
    <submittedName>
        <fullName evidence="2">Nucleoside-diphosphate-sugar epimerase</fullName>
    </submittedName>
</protein>